<gene>
    <name evidence="2" type="ORF">M2280_004031</name>
</gene>
<evidence type="ECO:0000313" key="2">
    <source>
        <dbReference type="EMBL" id="MDH6282794.1"/>
    </source>
</evidence>
<organism evidence="2 3">
    <name type="scientific">Prescottella agglutinans</name>
    <dbReference type="NCBI Taxonomy" id="1644129"/>
    <lineage>
        <taxon>Bacteria</taxon>
        <taxon>Bacillati</taxon>
        <taxon>Actinomycetota</taxon>
        <taxon>Actinomycetes</taxon>
        <taxon>Mycobacteriales</taxon>
        <taxon>Nocardiaceae</taxon>
        <taxon>Prescottella</taxon>
    </lineage>
</organism>
<dbReference type="InterPro" id="IPR013207">
    <property type="entry name" value="LGFP"/>
</dbReference>
<dbReference type="Pfam" id="PF13539">
    <property type="entry name" value="Peptidase_M15_4"/>
    <property type="match status" value="1"/>
</dbReference>
<protein>
    <recommendedName>
        <fullName evidence="1">Peptidase M15C domain-containing protein</fullName>
    </recommendedName>
</protein>
<sequence length="340" mass="37827">MSFRTVYDNDWSENGWRMCNRDECVVANPVPFSDTAPVRKGDAATVLNAWLIWYHRNVEPITSPVWGWSATNEVGDSNHLAGTGIDINAPKYPWGVDASVNMPAARIAKIREGLRLFEGTVYWGNDWNRRDPMHFQIGFREGDARVRNFAEKLNRGHLGIYGDPQPAPVPPPNEIDREAQVASGWIGKRKFAGERPCKDGVGRYADFDGGSVYWHPAANVDADKVARAVAVPTHIYETWKAQQWEQGPLGYPTRRHAVVDGVGDIQAFQGGVVYRRYGQPGFVVHGAIGARWAELGSEKSAYGWPVSDEFDADGGRAQRFEHGVLRWHRSGVVGDVEGAK</sequence>
<dbReference type="Gene3D" id="3.30.1380.10">
    <property type="match status" value="1"/>
</dbReference>
<proteinExistence type="predicted"/>
<dbReference type="SUPFAM" id="SSF55166">
    <property type="entry name" value="Hedgehog/DD-peptidase"/>
    <property type="match status" value="1"/>
</dbReference>
<evidence type="ECO:0000259" key="1">
    <source>
        <dbReference type="Pfam" id="PF13539"/>
    </source>
</evidence>
<accession>A0ABT6MFY6</accession>
<dbReference type="Pfam" id="PF08310">
    <property type="entry name" value="LGFP"/>
    <property type="match status" value="3"/>
</dbReference>
<dbReference type="InterPro" id="IPR039561">
    <property type="entry name" value="Peptidase_M15C"/>
</dbReference>
<name>A0ABT6MFY6_9NOCA</name>
<dbReference type="InterPro" id="IPR009045">
    <property type="entry name" value="Zn_M74/Hedgehog-like"/>
</dbReference>
<dbReference type="Proteomes" id="UP001160334">
    <property type="component" value="Unassembled WGS sequence"/>
</dbReference>
<evidence type="ECO:0000313" key="3">
    <source>
        <dbReference type="Proteomes" id="UP001160334"/>
    </source>
</evidence>
<feature type="domain" description="Peptidase M15C" evidence="1">
    <location>
        <begin position="76"/>
        <end position="137"/>
    </location>
</feature>
<keyword evidence="3" id="KW-1185">Reference proteome</keyword>
<reference evidence="2 3" key="1">
    <citation type="submission" date="2023-04" db="EMBL/GenBank/DDBJ databases">
        <title>Forest soil microbial communities from Buena Vista Peninsula, Colon Province, Panama.</title>
        <authorList>
            <person name="Bouskill N."/>
        </authorList>
    </citation>
    <scope>NUCLEOTIDE SEQUENCE [LARGE SCALE GENOMIC DNA]</scope>
    <source>
        <strain evidence="2 3">CFH S0262</strain>
    </source>
</reference>
<dbReference type="EMBL" id="JARXVC010000011">
    <property type="protein sequence ID" value="MDH6282794.1"/>
    <property type="molecule type" value="Genomic_DNA"/>
</dbReference>
<comment type="caution">
    <text evidence="2">The sequence shown here is derived from an EMBL/GenBank/DDBJ whole genome shotgun (WGS) entry which is preliminary data.</text>
</comment>